<feature type="region of interest" description="Disordered" evidence="1">
    <location>
        <begin position="585"/>
        <end position="621"/>
    </location>
</feature>
<protein>
    <recommendedName>
        <fullName evidence="4">Arrestin C-terminal-like domain-containing protein</fullName>
    </recommendedName>
</protein>
<feature type="compositionally biased region" description="Low complexity" evidence="1">
    <location>
        <begin position="1154"/>
        <end position="1175"/>
    </location>
</feature>
<gene>
    <name evidence="2" type="ORF">BCR35DRAFT_334540</name>
</gene>
<feature type="compositionally biased region" description="Low complexity" evidence="1">
    <location>
        <begin position="890"/>
        <end position="900"/>
    </location>
</feature>
<feature type="compositionally biased region" description="Basic and acidic residues" evidence="1">
    <location>
        <begin position="471"/>
        <end position="497"/>
    </location>
</feature>
<dbReference type="OrthoDB" id="4001642at2759"/>
<feature type="region of interest" description="Disordered" evidence="1">
    <location>
        <begin position="767"/>
        <end position="988"/>
    </location>
</feature>
<dbReference type="EMBL" id="MCGR01000062">
    <property type="protein sequence ID" value="ORY66797.1"/>
    <property type="molecule type" value="Genomic_DNA"/>
</dbReference>
<feature type="compositionally biased region" description="Low complexity" evidence="1">
    <location>
        <begin position="1192"/>
        <end position="1201"/>
    </location>
</feature>
<sequence length="1335" mass="147566">MVIKKGSSAVEEEDEDGWETIPEGNYVFSIPLPEGLPPTTEVDSKSNGVSYQLVATLCGRGKKTLLKSAPKPSLYTSQAPILLLKADILPTWPIYSPLLPLLLPPRLPWENDSGPTIGEIKEARMSVRNNEGVQGEAWMKAVRESGAFGPGDAVQVRVQVGWGGEKSIKLTRLDFVLRETLTFRHPIPGQPNRTQRSTPRITSIFTANASVSSDPDNPTAFAVLYPHEPVSFDLTGIVPSSHSRVTVRTAKYVEVVYHLKIRGMIEGGEELAVDEWPVIIGNVGRRESNGLMGDIGWVSDLCNRAGGEPTNRTTNRVVSPTPGQQTVGFAVPRSTSPDLPPSAPLIPSPPPTAGSAFSPRFANLDTTRAVTHSDPPRSDSYGHPDQQHSAPSQAQRLPAGGADPYASFSTSARSQEAQQQHQAEAYSSPYHPSSNGHQPSTPSPAPRPTFVPSPTAAEEKLHLHQAAIQMREEQQARRVAQEEERAKHEEALRRQAEMESPSSLSHNRRDTYDSSVSSSLPYADYEKASLHSAAIVRRQLVQDGLAKPPHLRSVEENGALDSLVHNDAPEVVQARLAPAPIQRSNTTVAWNGSSVGPVSDVPGSTPSPPQPDLLAPQAQPQRELHPLVRSQTILSGAEAEKRRLFEEAKERARQRQEEARIELEKQSALLANLEAEEMDRAQKEYEIEMAMQEEEERRRARALVERDEFERRERERAAVLEEEWRREEQERQRRAREEFEERMRVEEVRRVEELKRLAELQREVEEESKAVMLRKRQERDREEQARRDAAERARIEREEQEAAARRAAEEERLREERAREEAERRQLEDNKRRAYEERLAEEEARRRWEEEQARRAAEEAAAQRAAEERRLAEEDHRRRVEEEEARRAAVRQQEQQQQQQLQSHQLYDAPVPRDIPSLQAPRAQQPSAQGFDPHRYPSPQGYGQYQTAEHYPGGPPVPSTLGHDSQHGHSQNGSSLVRSPSVNSFAPTTNMNEADVNFYANAIANSAAPLARNSTLSEEKAAYIRRLREADESRRAGLPPSVSPHSYRHQQHQPSPLSSPPVASQHRGYEQSSPYAGYPQSDYGHGSEAQEHLRVAPSHAYPQPAAPSPIESSVGQHWNPTPIGGSSSRDYQQPWSPHPPTEVGAAPSVSTQHAPAAPASLSTSSAPAMSSLPASAAEEKGALNAYYSAKAAVEAQQQAARAPPPPPARNGDAPPSSSQQYPLQAIHEGHQIASAPYSNVSRPSSPPFAASRPQRDDTISESSSDVHRDPAIAAGKRPVAVHRSVSGSTMPDGMQQYPSAPPPLPPQQYQQYEQGSAPPSGLGLYEGGSAEYPSQ</sequence>
<feature type="compositionally biased region" description="Pro residues" evidence="1">
    <location>
        <begin position="338"/>
        <end position="352"/>
    </location>
</feature>
<feature type="region of interest" description="Disordered" evidence="1">
    <location>
        <begin position="306"/>
        <end position="453"/>
    </location>
</feature>
<dbReference type="PANTHER" id="PTHR36419">
    <property type="entry name" value="ARRESTIN FAMILY PROTEIN 1"/>
    <property type="match status" value="1"/>
</dbReference>
<dbReference type="Proteomes" id="UP000193467">
    <property type="component" value="Unassembled WGS sequence"/>
</dbReference>
<accession>A0A1Y2E5S6</accession>
<dbReference type="InterPro" id="IPR053060">
    <property type="entry name" value="Cytokinesis_Signaling_Reg"/>
</dbReference>
<comment type="caution">
    <text evidence="2">The sequence shown here is derived from an EMBL/GenBank/DDBJ whole genome shotgun (WGS) entry which is preliminary data.</text>
</comment>
<feature type="compositionally biased region" description="Low complexity" evidence="1">
    <location>
        <begin position="1241"/>
        <end position="1252"/>
    </location>
</feature>
<evidence type="ECO:0000256" key="1">
    <source>
        <dbReference type="SAM" id="MobiDB-lite"/>
    </source>
</evidence>
<feature type="region of interest" description="Disordered" evidence="1">
    <location>
        <begin position="1192"/>
        <end position="1335"/>
    </location>
</feature>
<dbReference type="PANTHER" id="PTHR36419:SF1">
    <property type="entry name" value="RHO1 GEF LOCALIZING PROTEIN 1"/>
    <property type="match status" value="1"/>
</dbReference>
<dbReference type="GO" id="GO:0000917">
    <property type="term" value="P:division septum assembly"/>
    <property type="evidence" value="ECO:0007669"/>
    <property type="project" value="TreeGrafter"/>
</dbReference>
<name>A0A1Y2E5S6_9BASI</name>
<feature type="compositionally biased region" description="Basic and acidic residues" evidence="1">
    <location>
        <begin position="374"/>
        <end position="386"/>
    </location>
</feature>
<feature type="region of interest" description="Disordered" evidence="1">
    <location>
        <begin position="1030"/>
        <end position="1175"/>
    </location>
</feature>
<dbReference type="STRING" id="106004.A0A1Y2E5S6"/>
<dbReference type="InParanoid" id="A0A1Y2E5S6"/>
<feature type="region of interest" description="Disordered" evidence="1">
    <location>
        <begin position="471"/>
        <end position="518"/>
    </location>
</feature>
<feature type="compositionally biased region" description="Basic and acidic residues" evidence="1">
    <location>
        <begin position="1253"/>
        <end position="1270"/>
    </location>
</feature>
<proteinExistence type="predicted"/>
<feature type="compositionally biased region" description="Polar residues" evidence="1">
    <location>
        <begin position="968"/>
        <end position="988"/>
    </location>
</feature>
<keyword evidence="3" id="KW-1185">Reference proteome</keyword>
<evidence type="ECO:0000313" key="3">
    <source>
        <dbReference type="Proteomes" id="UP000193467"/>
    </source>
</evidence>
<feature type="compositionally biased region" description="Basic and acidic residues" evidence="1">
    <location>
        <begin position="767"/>
        <end position="858"/>
    </location>
</feature>
<feature type="compositionally biased region" description="Low complexity" evidence="1">
    <location>
        <begin position="592"/>
        <end position="604"/>
    </location>
</feature>
<feature type="compositionally biased region" description="Polar residues" evidence="1">
    <location>
        <begin position="1110"/>
        <end position="1135"/>
    </location>
</feature>
<organism evidence="2 3">
    <name type="scientific">Leucosporidium creatinivorum</name>
    <dbReference type="NCBI Taxonomy" id="106004"/>
    <lineage>
        <taxon>Eukaryota</taxon>
        <taxon>Fungi</taxon>
        <taxon>Dikarya</taxon>
        <taxon>Basidiomycota</taxon>
        <taxon>Pucciniomycotina</taxon>
        <taxon>Microbotryomycetes</taxon>
        <taxon>Leucosporidiales</taxon>
        <taxon>Leucosporidium</taxon>
    </lineage>
</organism>
<reference evidence="2 3" key="1">
    <citation type="submission" date="2016-07" db="EMBL/GenBank/DDBJ databases">
        <title>Pervasive Adenine N6-methylation of Active Genes in Fungi.</title>
        <authorList>
            <consortium name="DOE Joint Genome Institute"/>
            <person name="Mondo S.J."/>
            <person name="Dannebaum R.O."/>
            <person name="Kuo R.C."/>
            <person name="Labutti K."/>
            <person name="Haridas S."/>
            <person name="Kuo A."/>
            <person name="Salamov A."/>
            <person name="Ahrendt S.R."/>
            <person name="Lipzen A."/>
            <person name="Sullivan W."/>
            <person name="Andreopoulos W.B."/>
            <person name="Clum A."/>
            <person name="Lindquist E."/>
            <person name="Daum C."/>
            <person name="Ramamoorthy G.K."/>
            <person name="Gryganskyi A."/>
            <person name="Culley D."/>
            <person name="Magnuson J.K."/>
            <person name="James T.Y."/>
            <person name="O'Malley M.A."/>
            <person name="Stajich J.E."/>
            <person name="Spatafora J.W."/>
            <person name="Visel A."/>
            <person name="Grigoriev I.V."/>
        </authorList>
    </citation>
    <scope>NUCLEOTIDE SEQUENCE [LARGE SCALE GENOMIC DNA]</scope>
    <source>
        <strain evidence="2 3">62-1032</strain>
    </source>
</reference>
<feature type="compositionally biased region" description="Polar residues" evidence="1">
    <location>
        <begin position="430"/>
        <end position="440"/>
    </location>
</feature>
<feature type="compositionally biased region" description="Low complexity" evidence="1">
    <location>
        <begin position="1307"/>
        <end position="1318"/>
    </location>
</feature>
<dbReference type="GO" id="GO:0000935">
    <property type="term" value="C:division septum"/>
    <property type="evidence" value="ECO:0007669"/>
    <property type="project" value="TreeGrafter"/>
</dbReference>
<feature type="compositionally biased region" description="Low complexity" evidence="1">
    <location>
        <begin position="411"/>
        <end position="428"/>
    </location>
</feature>
<feature type="compositionally biased region" description="Basic and acidic residues" evidence="1">
    <location>
        <begin position="865"/>
        <end position="887"/>
    </location>
</feature>
<evidence type="ECO:0008006" key="4">
    <source>
        <dbReference type="Google" id="ProtNLM"/>
    </source>
</evidence>
<evidence type="ECO:0000313" key="2">
    <source>
        <dbReference type="EMBL" id="ORY66797.1"/>
    </source>
</evidence>
<feature type="compositionally biased region" description="Low complexity" evidence="1">
    <location>
        <begin position="612"/>
        <end position="621"/>
    </location>
</feature>
<feature type="compositionally biased region" description="Polar residues" evidence="1">
    <location>
        <begin position="310"/>
        <end position="327"/>
    </location>
</feature>
<feature type="compositionally biased region" description="Pro residues" evidence="1">
    <location>
        <begin position="441"/>
        <end position="451"/>
    </location>
</feature>